<feature type="transmembrane region" description="Helical" evidence="10">
    <location>
        <begin position="969"/>
        <end position="992"/>
    </location>
</feature>
<evidence type="ECO:0000256" key="6">
    <source>
        <dbReference type="ARBA" id="ARBA00023170"/>
    </source>
</evidence>
<dbReference type="PANTHER" id="PTHR10519:SF20">
    <property type="entry name" value="G-PROTEIN COUPLED RECEPTOR 156-RELATED"/>
    <property type="match status" value="1"/>
</dbReference>
<feature type="region of interest" description="Disordered" evidence="9">
    <location>
        <begin position="1129"/>
        <end position="1150"/>
    </location>
</feature>
<keyword evidence="7" id="KW-0325">Glycoprotein</keyword>
<evidence type="ECO:0000256" key="4">
    <source>
        <dbReference type="ARBA" id="ARBA00023040"/>
    </source>
</evidence>
<evidence type="ECO:0000256" key="5">
    <source>
        <dbReference type="ARBA" id="ARBA00023136"/>
    </source>
</evidence>
<dbReference type="Gene3D" id="3.90.780.10">
    <property type="entry name" value="5'-Nucleotidase, C-terminal domain"/>
    <property type="match status" value="1"/>
</dbReference>
<keyword evidence="8" id="KW-0807">Transducer</keyword>
<dbReference type="InterPro" id="IPR036907">
    <property type="entry name" value="5'-Nucleotdase_C_sf"/>
</dbReference>
<evidence type="ECO:0000256" key="10">
    <source>
        <dbReference type="SAM" id="Phobius"/>
    </source>
</evidence>
<keyword evidence="13" id="KW-1185">Reference proteome</keyword>
<evidence type="ECO:0000256" key="7">
    <source>
        <dbReference type="ARBA" id="ARBA00023180"/>
    </source>
</evidence>
<dbReference type="InterPro" id="IPR008334">
    <property type="entry name" value="5'-Nucleotdase_C"/>
</dbReference>
<accession>A0A1Z5JL34</accession>
<evidence type="ECO:0000313" key="12">
    <source>
        <dbReference type="EMBL" id="GAX14488.1"/>
    </source>
</evidence>
<feature type="compositionally biased region" description="Polar residues" evidence="9">
    <location>
        <begin position="1169"/>
        <end position="1178"/>
    </location>
</feature>
<dbReference type="InterPro" id="IPR002455">
    <property type="entry name" value="GPCR3_GABA-B"/>
</dbReference>
<organism evidence="12 13">
    <name type="scientific">Fistulifera solaris</name>
    <name type="common">Oleaginous diatom</name>
    <dbReference type="NCBI Taxonomy" id="1519565"/>
    <lineage>
        <taxon>Eukaryota</taxon>
        <taxon>Sar</taxon>
        <taxon>Stramenopiles</taxon>
        <taxon>Ochrophyta</taxon>
        <taxon>Bacillariophyta</taxon>
        <taxon>Bacillariophyceae</taxon>
        <taxon>Bacillariophycidae</taxon>
        <taxon>Naviculales</taxon>
        <taxon>Naviculaceae</taxon>
        <taxon>Fistulifera</taxon>
    </lineage>
</organism>
<feature type="transmembrane region" description="Helical" evidence="10">
    <location>
        <begin position="850"/>
        <end position="871"/>
    </location>
</feature>
<reference evidence="12 13" key="1">
    <citation type="journal article" date="2015" name="Plant Cell">
        <title>Oil accumulation by the oleaginous diatom Fistulifera solaris as revealed by the genome and transcriptome.</title>
        <authorList>
            <person name="Tanaka T."/>
            <person name="Maeda Y."/>
            <person name="Veluchamy A."/>
            <person name="Tanaka M."/>
            <person name="Abida H."/>
            <person name="Marechal E."/>
            <person name="Bowler C."/>
            <person name="Muto M."/>
            <person name="Sunaga Y."/>
            <person name="Tanaka M."/>
            <person name="Yoshino T."/>
            <person name="Taniguchi T."/>
            <person name="Fukuda Y."/>
            <person name="Nemoto M."/>
            <person name="Matsumoto M."/>
            <person name="Wong P.S."/>
            <person name="Aburatani S."/>
            <person name="Fujibuchi W."/>
        </authorList>
    </citation>
    <scope>NUCLEOTIDE SEQUENCE [LARGE SCALE GENOMIC DNA]</scope>
    <source>
        <strain evidence="12 13">JPCC DA0580</strain>
    </source>
</reference>
<sequence length="1229" mass="135480">MGVFRFEDILLKTSFFVLITMSEQDNVNDTMANETIHFVLSGAPLLSGELTDCADAQDESCVGGVAAVTAFLRYYGKGEPSLVLPFADRDSPFVQMHPLVWNVNRLVFQDIFGFRVFTAPPSLLTQHNGDFDISQRDLSGLQSEDFPYLLTNVAIPPSISWSRYTIPVFFDDETRLAVLVNINDGQPMTFNQIESTLGVLDYIARVNVQNGCSGEIYGIYDTFLNRTDHSDSRCWIPVVVFADSFEKYEAFKTAVTNHVNPPALLIDVDGNDPAFETPQKVGNVWVTSVALSAEEYYHHKLTLSPDGKNVTGVEFIRHGLDTLNATLKDEEYASNIDALREQANQAAANDPVVGQATFMPASREEDYRRCKAGECELGNLFTDALRWWSKADFAVTSSGGYRGSGWEAGDVRVSDIWAGFPFPNNPCTGVMNGISVFKMFNYSINVATFEGMNTNDGDRLLQVSGLKVVFNKEREGDRLVAIEVWDSEAEEYAPLEQLKLYKFCTDSFMCGGFDPFPEFLVDELVTPGEEPGKTSDALLLQDIVTDYLQDLDSPYEAAINGRIVNDTSADTVLNFIQTADDCVPGTFWQPELSICEKCPERIAVSFLSEALEFDGLQGSKDEASGQISMVNSELDQVMVVPKSKPAWLNYSTAKFESGDTVQVVEGEAISVPSGGRIKYSFQAVTSELEPGTAQGTVAFAVLNGGNFPGCAGQDATFEVLMRVSPVENLNHLGPIKYLGFTLTAVAVITSLFLSGWVWYYRNLRIVKTLQPFFLMTISTGMLVMALAIIPLSIDDGTSSQRGCDIACMASPWLLSMGFTVAMSALFSKLWRINKLFGATSRRMRVREVDVMAPFALLFTLNFTFMLVWTLADPLRFVRLEIAGEPWNTYGSCQSSDDGSRTPISFTMTMLVGAVNVVALFVACKQAYQARNISDEFSEAKNMGVGLFSWFQLIAVGFPMLFLIDSDNPTARYFLQVFLVFAISMSMQLLIYVPMIIQAYKVRKNGGRQGTDATAGSANGSRFNVKHIGTTRISGLEGPVLSHLSDDLESLPFNDANPNADLQPRKTSAYSGSSLFSIDESLGTSDTSMKDGPTKNVEIVLDGFGGERRTEISEMSRAYKEQFNSVSDAAANDVGSEPSLNNKSEEGNTDQKSALQLVDTASLASNNTELASNNLSNVPRESAPPTKGTTPDANGDEMKRAIREKLERRRKELLEKKLELEEKRSIVYFR</sequence>
<dbReference type="CDD" id="cd15047">
    <property type="entry name" value="7tmC_GABA-B-like"/>
    <property type="match status" value="1"/>
</dbReference>
<evidence type="ECO:0000256" key="2">
    <source>
        <dbReference type="ARBA" id="ARBA00022692"/>
    </source>
</evidence>
<keyword evidence="2 10" id="KW-0812">Transmembrane</keyword>
<keyword evidence="3 10" id="KW-1133">Transmembrane helix</keyword>
<keyword evidence="6" id="KW-0675">Receptor</keyword>
<dbReference type="Pfam" id="PF02872">
    <property type="entry name" value="5_nucleotid_C"/>
    <property type="match status" value="1"/>
</dbReference>
<dbReference type="AlphaFoldDB" id="A0A1Z5JL34"/>
<dbReference type="PANTHER" id="PTHR10519">
    <property type="entry name" value="GABA-B RECEPTOR"/>
    <property type="match status" value="1"/>
</dbReference>
<evidence type="ECO:0000259" key="11">
    <source>
        <dbReference type="PROSITE" id="PS50259"/>
    </source>
</evidence>
<dbReference type="GO" id="GO:0038039">
    <property type="term" value="C:G protein-coupled receptor heterodimeric complex"/>
    <property type="evidence" value="ECO:0007669"/>
    <property type="project" value="TreeGrafter"/>
</dbReference>
<comment type="subcellular location">
    <subcellularLocation>
        <location evidence="1">Membrane</location>
        <topology evidence="1">Multi-pass membrane protein</topology>
    </subcellularLocation>
</comment>
<dbReference type="PRINTS" id="PR01176">
    <property type="entry name" value="GABABRECEPTR"/>
</dbReference>
<feature type="transmembrane region" description="Helical" evidence="10">
    <location>
        <begin position="812"/>
        <end position="830"/>
    </location>
</feature>
<feature type="domain" description="G-protein coupled receptors family 3 profile" evidence="11">
    <location>
        <begin position="806"/>
        <end position="995"/>
    </location>
</feature>
<feature type="transmembrane region" description="Helical" evidence="10">
    <location>
        <begin position="903"/>
        <end position="923"/>
    </location>
</feature>
<dbReference type="GO" id="GO:0009166">
    <property type="term" value="P:nucleotide catabolic process"/>
    <property type="evidence" value="ECO:0007669"/>
    <property type="project" value="InterPro"/>
</dbReference>
<keyword evidence="5 10" id="KW-0472">Membrane</keyword>
<dbReference type="OrthoDB" id="46083at2759"/>
<dbReference type="InParanoid" id="A0A1Z5JL34"/>
<name>A0A1Z5JL34_FISSO</name>
<evidence type="ECO:0000313" key="13">
    <source>
        <dbReference type="Proteomes" id="UP000198406"/>
    </source>
</evidence>
<dbReference type="GO" id="GO:0004965">
    <property type="term" value="F:G protein-coupled GABA receptor activity"/>
    <property type="evidence" value="ECO:0007669"/>
    <property type="project" value="InterPro"/>
</dbReference>
<dbReference type="SUPFAM" id="SSF55816">
    <property type="entry name" value="5'-nucleotidase (syn. UDP-sugar hydrolase), C-terminal domain"/>
    <property type="match status" value="1"/>
</dbReference>
<dbReference type="InterPro" id="IPR017978">
    <property type="entry name" value="GPCR_3_C"/>
</dbReference>
<feature type="transmembrane region" description="Helical" evidence="10">
    <location>
        <begin position="772"/>
        <end position="792"/>
    </location>
</feature>
<evidence type="ECO:0000256" key="1">
    <source>
        <dbReference type="ARBA" id="ARBA00004141"/>
    </source>
</evidence>
<dbReference type="GO" id="GO:0016787">
    <property type="term" value="F:hydrolase activity"/>
    <property type="evidence" value="ECO:0007669"/>
    <property type="project" value="InterPro"/>
</dbReference>
<feature type="transmembrane region" description="Helical" evidence="10">
    <location>
        <begin position="737"/>
        <end position="760"/>
    </location>
</feature>
<evidence type="ECO:0000256" key="9">
    <source>
        <dbReference type="SAM" id="MobiDB-lite"/>
    </source>
</evidence>
<evidence type="ECO:0000256" key="8">
    <source>
        <dbReference type="ARBA" id="ARBA00023224"/>
    </source>
</evidence>
<proteinExistence type="predicted"/>
<dbReference type="PROSITE" id="PS50259">
    <property type="entry name" value="G_PROTEIN_RECEP_F3_4"/>
    <property type="match status" value="1"/>
</dbReference>
<protein>
    <recommendedName>
        <fullName evidence="11">G-protein coupled receptors family 3 profile domain-containing protein</fullName>
    </recommendedName>
</protein>
<dbReference type="EMBL" id="BDSP01000080">
    <property type="protein sequence ID" value="GAX14488.1"/>
    <property type="molecule type" value="Genomic_DNA"/>
</dbReference>
<dbReference type="Pfam" id="PF00003">
    <property type="entry name" value="7tm_3"/>
    <property type="match status" value="1"/>
</dbReference>
<feature type="transmembrane region" description="Helical" evidence="10">
    <location>
        <begin position="944"/>
        <end position="963"/>
    </location>
</feature>
<comment type="caution">
    <text evidence="12">The sequence shown here is derived from an EMBL/GenBank/DDBJ whole genome shotgun (WGS) entry which is preliminary data.</text>
</comment>
<keyword evidence="4" id="KW-0297">G-protein coupled receptor</keyword>
<feature type="region of interest" description="Disordered" evidence="9">
    <location>
        <begin position="1169"/>
        <end position="1196"/>
    </location>
</feature>
<dbReference type="Proteomes" id="UP000198406">
    <property type="component" value="Unassembled WGS sequence"/>
</dbReference>
<evidence type="ECO:0000256" key="3">
    <source>
        <dbReference type="ARBA" id="ARBA00022989"/>
    </source>
</evidence>
<gene>
    <name evidence="12" type="ORF">FisN_11Hh051</name>
</gene>